<sequence>MNKKYFFALALALFGAVSIGVIVFAADIQYPVSELGNCANEQACKNYCDKPSNNDACLNFAEKNGLMSSEEIATARKLLGAGPGPGGCKTKDTCEKYCDSVSHIDECVAFAEKNDLMPPQQLEEAKKIQAAKASGVKMPSCDSKKQCDSYCSESANMEECITFAQEAGFMEPQELEESKKVLAAIKAGAKPPPCRGKEECDAYCSQEEHFDACFDFALAAGFIDPKDAEMARKTRGKGPGGCRGKDECDSFCQQEGNMETCAQFAYDNGMMTKEEFEMMKKTGGKGPGGCKSKEECESFCNDVNNQETCFNFAKENGMMQEADLQQMEQSKQQFKTAMQNMPPEVYSCLESVVGAETMAKFKSGEAMPPREIGDKMRECFEKNMPQGQEGRGAPGSMPPEGGGPGNMPPGGGVSGPGMTGPGGCTSPEECKRYCESNPDACRNFQPPAQPMQGGAPVSGFNPMPCEGENCPPPPEGYQQYQYQLPLQPMQPGTQISPEGFSQPPEGYSFPPPPTQEGTQGIYNPPAEMSQPIEQQQFIPPPPPPEEQPVSFGGSALGLILYPLSLLFR</sequence>
<evidence type="ECO:0000256" key="1">
    <source>
        <dbReference type="SAM" id="MobiDB-lite"/>
    </source>
</evidence>
<accession>A0A1F5XGZ1</accession>
<keyword evidence="2" id="KW-0732">Signal</keyword>
<evidence type="ECO:0000313" key="4">
    <source>
        <dbReference type="Proteomes" id="UP000177346"/>
    </source>
</evidence>
<reference evidence="3 4" key="1">
    <citation type="journal article" date="2016" name="Nat. Commun.">
        <title>Thousands of microbial genomes shed light on interconnected biogeochemical processes in an aquifer system.</title>
        <authorList>
            <person name="Anantharaman K."/>
            <person name="Brown C.T."/>
            <person name="Hug L.A."/>
            <person name="Sharon I."/>
            <person name="Castelle C.J."/>
            <person name="Probst A.J."/>
            <person name="Thomas B.C."/>
            <person name="Singh A."/>
            <person name="Wilkins M.J."/>
            <person name="Karaoz U."/>
            <person name="Brodie E.L."/>
            <person name="Williams K.H."/>
            <person name="Hubbard S.S."/>
            <person name="Banfield J.F."/>
        </authorList>
    </citation>
    <scope>NUCLEOTIDE SEQUENCE [LARGE SCALE GENOMIC DNA]</scope>
</reference>
<evidence type="ECO:0000313" key="3">
    <source>
        <dbReference type="EMBL" id="OGF87137.1"/>
    </source>
</evidence>
<protein>
    <recommendedName>
        <fullName evidence="5">DUF5667 domain-containing protein</fullName>
    </recommendedName>
</protein>
<evidence type="ECO:0000256" key="2">
    <source>
        <dbReference type="SAM" id="SignalP"/>
    </source>
</evidence>
<comment type="caution">
    <text evidence="3">The sequence shown here is derived from an EMBL/GenBank/DDBJ whole genome shotgun (WGS) entry which is preliminary data.</text>
</comment>
<dbReference type="EMBL" id="MFIF01000008">
    <property type="protein sequence ID" value="OGF87137.1"/>
    <property type="molecule type" value="Genomic_DNA"/>
</dbReference>
<feature type="chain" id="PRO_5009522302" description="DUF5667 domain-containing protein" evidence="2">
    <location>
        <begin position="26"/>
        <end position="568"/>
    </location>
</feature>
<dbReference type="AlphaFoldDB" id="A0A1F5XGZ1"/>
<organism evidence="3 4">
    <name type="scientific">Candidatus Giovannonibacteria bacterium RIFCSPLOWO2_01_FULL_46_32</name>
    <dbReference type="NCBI Taxonomy" id="1798353"/>
    <lineage>
        <taxon>Bacteria</taxon>
        <taxon>Candidatus Giovannoniibacteriota</taxon>
    </lineage>
</organism>
<feature type="signal peptide" evidence="2">
    <location>
        <begin position="1"/>
        <end position="25"/>
    </location>
</feature>
<proteinExistence type="predicted"/>
<name>A0A1F5XGZ1_9BACT</name>
<feature type="region of interest" description="Disordered" evidence="1">
    <location>
        <begin position="496"/>
        <end position="552"/>
    </location>
</feature>
<feature type="compositionally biased region" description="Gly residues" evidence="1">
    <location>
        <begin position="400"/>
        <end position="420"/>
    </location>
</feature>
<evidence type="ECO:0008006" key="5">
    <source>
        <dbReference type="Google" id="ProtNLM"/>
    </source>
</evidence>
<gene>
    <name evidence="3" type="ORF">A3B19_01775</name>
</gene>
<feature type="region of interest" description="Disordered" evidence="1">
    <location>
        <begin position="385"/>
        <end position="420"/>
    </location>
</feature>
<dbReference type="Proteomes" id="UP000177346">
    <property type="component" value="Unassembled WGS sequence"/>
</dbReference>